<dbReference type="EMBL" id="MN740306">
    <property type="protein sequence ID" value="QHT99150.1"/>
    <property type="molecule type" value="Genomic_DNA"/>
</dbReference>
<dbReference type="AlphaFoldDB" id="A0A6C0J2Z6"/>
<sequence>MPLSKAIKPCFLVPGKKYYIDIQWNLTNDLRLPVNYSTIGTYVDSNYVRGRTHSFDSGLKILLARPRSETIFNINGENTTVSSVNVFYEILAPPTDKIAKIHTLLKLPLPNDIKKHIAKYTDYIMDLYYRPRPRPTSKS</sequence>
<protein>
    <submittedName>
        <fullName evidence="1">Uncharacterized protein</fullName>
    </submittedName>
</protein>
<accession>A0A6C0J2Z6</accession>
<reference evidence="1" key="1">
    <citation type="journal article" date="2020" name="Nature">
        <title>Giant virus diversity and host interactions through global metagenomics.</title>
        <authorList>
            <person name="Schulz F."/>
            <person name="Roux S."/>
            <person name="Paez-Espino D."/>
            <person name="Jungbluth S."/>
            <person name="Walsh D.A."/>
            <person name="Denef V.J."/>
            <person name="McMahon K.D."/>
            <person name="Konstantinidis K.T."/>
            <person name="Eloe-Fadrosh E.A."/>
            <person name="Kyrpides N.C."/>
            <person name="Woyke T."/>
        </authorList>
    </citation>
    <scope>NUCLEOTIDE SEQUENCE</scope>
    <source>
        <strain evidence="1">GVMAG-M-3300025699-48</strain>
    </source>
</reference>
<evidence type="ECO:0000313" key="1">
    <source>
        <dbReference type="EMBL" id="QHT99150.1"/>
    </source>
</evidence>
<organism evidence="1">
    <name type="scientific">viral metagenome</name>
    <dbReference type="NCBI Taxonomy" id="1070528"/>
    <lineage>
        <taxon>unclassified sequences</taxon>
        <taxon>metagenomes</taxon>
        <taxon>organismal metagenomes</taxon>
    </lineage>
</organism>
<proteinExistence type="predicted"/>
<name>A0A6C0J2Z6_9ZZZZ</name>